<gene>
    <name evidence="1" type="ORF">DERYTH_LOCUS25383</name>
</gene>
<organism evidence="1 2">
    <name type="scientific">Dentiscutata erythropus</name>
    <dbReference type="NCBI Taxonomy" id="1348616"/>
    <lineage>
        <taxon>Eukaryota</taxon>
        <taxon>Fungi</taxon>
        <taxon>Fungi incertae sedis</taxon>
        <taxon>Mucoromycota</taxon>
        <taxon>Glomeromycotina</taxon>
        <taxon>Glomeromycetes</taxon>
        <taxon>Diversisporales</taxon>
        <taxon>Gigasporaceae</taxon>
        <taxon>Dentiscutata</taxon>
    </lineage>
</organism>
<keyword evidence="2" id="KW-1185">Reference proteome</keyword>
<dbReference type="EMBL" id="CAJVPY010047004">
    <property type="protein sequence ID" value="CAG8810968.1"/>
    <property type="molecule type" value="Genomic_DNA"/>
</dbReference>
<sequence>VGIEENNSTKKPNTQSLIKELAKNIDTHPSRTQYITSKFELPILRLSLKGHLSE</sequence>
<proteinExistence type="predicted"/>
<feature type="non-terminal residue" evidence="1">
    <location>
        <position position="1"/>
    </location>
</feature>
<accession>A0A9N9K5D9</accession>
<dbReference type="Proteomes" id="UP000789405">
    <property type="component" value="Unassembled WGS sequence"/>
</dbReference>
<evidence type="ECO:0000313" key="1">
    <source>
        <dbReference type="EMBL" id="CAG8810968.1"/>
    </source>
</evidence>
<reference evidence="1" key="1">
    <citation type="submission" date="2021-06" db="EMBL/GenBank/DDBJ databases">
        <authorList>
            <person name="Kallberg Y."/>
            <person name="Tangrot J."/>
            <person name="Rosling A."/>
        </authorList>
    </citation>
    <scope>NUCLEOTIDE SEQUENCE</scope>
    <source>
        <strain evidence="1">MA453B</strain>
    </source>
</reference>
<comment type="caution">
    <text evidence="1">The sequence shown here is derived from an EMBL/GenBank/DDBJ whole genome shotgun (WGS) entry which is preliminary data.</text>
</comment>
<protein>
    <submittedName>
        <fullName evidence="1">12300_t:CDS:1</fullName>
    </submittedName>
</protein>
<dbReference type="OrthoDB" id="2400393at2759"/>
<dbReference type="AlphaFoldDB" id="A0A9N9K5D9"/>
<evidence type="ECO:0000313" key="2">
    <source>
        <dbReference type="Proteomes" id="UP000789405"/>
    </source>
</evidence>
<name>A0A9N9K5D9_9GLOM</name>